<feature type="transmembrane region" description="Helical" evidence="1">
    <location>
        <begin position="46"/>
        <end position="69"/>
    </location>
</feature>
<keyword evidence="3" id="KW-1185">Reference proteome</keyword>
<accession>A0ABR9UZP1</accession>
<dbReference type="RefSeq" id="WP_069790582.1">
    <property type="nucleotide sequence ID" value="NZ_JADEWC010000001.1"/>
</dbReference>
<dbReference type="Pfam" id="PF26394">
    <property type="entry name" value="Psb34"/>
    <property type="match status" value="1"/>
</dbReference>
<proteinExistence type="predicted"/>
<evidence type="ECO:0000313" key="3">
    <source>
        <dbReference type="Proteomes" id="UP000654604"/>
    </source>
</evidence>
<sequence>MDSRTNTYVTEDQGRLNNYAVEPKMYVDSSQQFGFNKYAEKLNGRLAMIGFISLIGFELLTGQGLIGWLTNL</sequence>
<protein>
    <submittedName>
        <fullName evidence="2">High light inducible protein</fullName>
    </submittedName>
</protein>
<evidence type="ECO:0000313" key="2">
    <source>
        <dbReference type="EMBL" id="MBE9221113.1"/>
    </source>
</evidence>
<dbReference type="EMBL" id="JADEWC010000001">
    <property type="protein sequence ID" value="MBE9221113.1"/>
    <property type="molecule type" value="Genomic_DNA"/>
</dbReference>
<keyword evidence="1" id="KW-0472">Membrane</keyword>
<dbReference type="Gene3D" id="1.10.3460.10">
    <property type="entry name" value="Chlorophyll a/b binding protein domain"/>
    <property type="match status" value="1"/>
</dbReference>
<keyword evidence="1" id="KW-1133">Transmembrane helix</keyword>
<dbReference type="Proteomes" id="UP000654604">
    <property type="component" value="Unassembled WGS sequence"/>
</dbReference>
<keyword evidence="1" id="KW-0812">Transmembrane</keyword>
<dbReference type="SUPFAM" id="SSF103511">
    <property type="entry name" value="Chlorophyll a-b binding protein"/>
    <property type="match status" value="1"/>
</dbReference>
<dbReference type="InterPro" id="IPR048028">
    <property type="entry name" value="Psb34-like"/>
</dbReference>
<evidence type="ECO:0000256" key="1">
    <source>
        <dbReference type="SAM" id="Phobius"/>
    </source>
</evidence>
<gene>
    <name evidence="2" type="ORF">IQ215_00225</name>
</gene>
<name>A0ABR9UZP1_9CHRO</name>
<organism evidence="2 3">
    <name type="scientific">Cyanobacterium stanieri LEGE 03274</name>
    <dbReference type="NCBI Taxonomy" id="1828756"/>
    <lineage>
        <taxon>Bacteria</taxon>
        <taxon>Bacillati</taxon>
        <taxon>Cyanobacteriota</taxon>
        <taxon>Cyanophyceae</taxon>
        <taxon>Oscillatoriophycideae</taxon>
        <taxon>Chroococcales</taxon>
        <taxon>Geminocystaceae</taxon>
        <taxon>Cyanobacterium</taxon>
    </lineage>
</organism>
<comment type="caution">
    <text evidence="2">The sequence shown here is derived from an EMBL/GenBank/DDBJ whole genome shotgun (WGS) entry which is preliminary data.</text>
</comment>
<reference evidence="2 3" key="1">
    <citation type="submission" date="2020-10" db="EMBL/GenBank/DDBJ databases">
        <authorList>
            <person name="Castelo-Branco R."/>
            <person name="Eusebio N."/>
            <person name="Adriana R."/>
            <person name="Vieira A."/>
            <person name="Brugerolle De Fraissinette N."/>
            <person name="Rezende De Castro R."/>
            <person name="Schneider M.P."/>
            <person name="Vasconcelos V."/>
            <person name="Leao P.N."/>
        </authorList>
    </citation>
    <scope>NUCLEOTIDE SEQUENCE [LARGE SCALE GENOMIC DNA]</scope>
    <source>
        <strain evidence="2 3">LEGE 03274</strain>
    </source>
</reference>